<dbReference type="EMBL" id="PSRQ01000045">
    <property type="protein sequence ID" value="PWU23111.1"/>
    <property type="molecule type" value="Genomic_DNA"/>
</dbReference>
<name>A0A317JSA7_9BACT</name>
<comment type="caution">
    <text evidence="1">The sequence shown here is derived from an EMBL/GenBank/DDBJ whole genome shotgun (WGS) entry which is preliminary data.</text>
</comment>
<organism evidence="1 2">
    <name type="scientific">Candidatus Cerribacteria bacterium 'Amazon FNV 2010 28 9'</name>
    <dbReference type="NCBI Taxonomy" id="2081795"/>
    <lineage>
        <taxon>Bacteria</taxon>
        <taxon>Candidatus Cerribacteria</taxon>
    </lineage>
</organism>
<dbReference type="Proteomes" id="UP000246104">
    <property type="component" value="Unassembled WGS sequence"/>
</dbReference>
<accession>A0A317JSA7</accession>
<reference evidence="1 2" key="1">
    <citation type="submission" date="2018-02" db="EMBL/GenBank/DDBJ databases">
        <title>Genomic Reconstructions from Amazon Rainforest and Pasture Soil Reveal Novel Insights into the Physiology of Candidate Phyla in Tropical Sites.</title>
        <authorList>
            <person name="Kroeger M.E."/>
            <person name="Delmont T."/>
            <person name="Eren A.M."/>
            <person name="Guo J."/>
            <person name="Meyer K.M."/>
            <person name="Khan K."/>
            <person name="Rodrigues J.L.M."/>
            <person name="Bohannan B.J.M."/>
            <person name="Tringe S."/>
            <person name="Borges C.D."/>
            <person name="Tiedje J."/>
            <person name="Tsai S.M."/>
            <person name="Nusslein K."/>
        </authorList>
    </citation>
    <scope>NUCLEOTIDE SEQUENCE [LARGE SCALE GENOMIC DNA]</scope>
    <source>
        <strain evidence="1">Amazon FNV 2010 28 9</strain>
    </source>
</reference>
<protein>
    <submittedName>
        <fullName evidence="1">Uncharacterized protein</fullName>
    </submittedName>
</protein>
<gene>
    <name evidence="1" type="ORF">C5B42_03950</name>
</gene>
<proteinExistence type="predicted"/>
<evidence type="ECO:0000313" key="1">
    <source>
        <dbReference type="EMBL" id="PWU23111.1"/>
    </source>
</evidence>
<dbReference type="AlphaFoldDB" id="A0A317JSA7"/>
<sequence length="86" mass="9745">MIHKGVNKMSTFLDKYGFIGVVSLGITYIIRNATDHADALEKMIQKLKEGNWEIVNVTDQFLITAKRNEIEITVTIEIAQYADAMI</sequence>
<evidence type="ECO:0000313" key="2">
    <source>
        <dbReference type="Proteomes" id="UP000246104"/>
    </source>
</evidence>